<dbReference type="Proteomes" id="UP000789739">
    <property type="component" value="Unassembled WGS sequence"/>
</dbReference>
<evidence type="ECO:0000313" key="13">
    <source>
        <dbReference type="EMBL" id="CAG8494814.1"/>
    </source>
</evidence>
<keyword evidence="9 12" id="KW-0503">Monooxygenase</keyword>
<dbReference type="Gene3D" id="1.10.630.10">
    <property type="entry name" value="Cytochrome P450"/>
    <property type="match status" value="1"/>
</dbReference>
<evidence type="ECO:0000313" key="14">
    <source>
        <dbReference type="Proteomes" id="UP000789739"/>
    </source>
</evidence>
<dbReference type="PANTHER" id="PTHR46206">
    <property type="entry name" value="CYTOCHROME P450"/>
    <property type="match status" value="1"/>
</dbReference>
<evidence type="ECO:0000256" key="10">
    <source>
        <dbReference type="ARBA" id="ARBA00023136"/>
    </source>
</evidence>
<protein>
    <submittedName>
        <fullName evidence="13">3197_t:CDS:1</fullName>
    </submittedName>
</protein>
<comment type="cofactor">
    <cofactor evidence="1 11">
        <name>heme</name>
        <dbReference type="ChEBI" id="CHEBI:30413"/>
    </cofactor>
</comment>
<evidence type="ECO:0000256" key="4">
    <source>
        <dbReference type="ARBA" id="ARBA00022617"/>
    </source>
</evidence>
<dbReference type="PANTHER" id="PTHR46206:SF5">
    <property type="entry name" value="P450, PUTATIVE (EUROFUNG)-RELATED"/>
    <property type="match status" value="1"/>
</dbReference>
<keyword evidence="12" id="KW-0560">Oxidoreductase</keyword>
<name>A0A9N8ZET4_9GLOM</name>
<reference evidence="13" key="1">
    <citation type="submission" date="2021-06" db="EMBL/GenBank/DDBJ databases">
        <authorList>
            <person name="Kallberg Y."/>
            <person name="Tangrot J."/>
            <person name="Rosling A."/>
        </authorList>
    </citation>
    <scope>NUCLEOTIDE SEQUENCE</scope>
    <source>
        <strain evidence="13">BR232B</strain>
    </source>
</reference>
<comment type="caution">
    <text evidence="13">The sequence shown here is derived from an EMBL/GenBank/DDBJ whole genome shotgun (WGS) entry which is preliminary data.</text>
</comment>
<evidence type="ECO:0000256" key="8">
    <source>
        <dbReference type="ARBA" id="ARBA00023004"/>
    </source>
</evidence>
<evidence type="ECO:0000256" key="3">
    <source>
        <dbReference type="ARBA" id="ARBA00010617"/>
    </source>
</evidence>
<dbReference type="GO" id="GO:0004497">
    <property type="term" value="F:monooxygenase activity"/>
    <property type="evidence" value="ECO:0007669"/>
    <property type="project" value="UniProtKB-KW"/>
</dbReference>
<keyword evidence="10" id="KW-0472">Membrane</keyword>
<dbReference type="GO" id="GO:0016020">
    <property type="term" value="C:membrane"/>
    <property type="evidence" value="ECO:0007669"/>
    <property type="project" value="UniProtKB-SubCell"/>
</dbReference>
<comment type="similarity">
    <text evidence="3 12">Belongs to the cytochrome P450 family.</text>
</comment>
<evidence type="ECO:0000256" key="5">
    <source>
        <dbReference type="ARBA" id="ARBA00022692"/>
    </source>
</evidence>
<dbReference type="Pfam" id="PF00067">
    <property type="entry name" value="p450"/>
    <property type="match status" value="1"/>
</dbReference>
<gene>
    <name evidence="13" type="ORF">PBRASI_LOCUS2297</name>
</gene>
<accession>A0A9N8ZET4</accession>
<keyword evidence="6 11" id="KW-0479">Metal-binding</keyword>
<dbReference type="InterPro" id="IPR002403">
    <property type="entry name" value="Cyt_P450_E_grp-IV"/>
</dbReference>
<dbReference type="SUPFAM" id="SSF48264">
    <property type="entry name" value="Cytochrome P450"/>
    <property type="match status" value="1"/>
</dbReference>
<dbReference type="GO" id="GO:0016705">
    <property type="term" value="F:oxidoreductase activity, acting on paired donors, with incorporation or reduction of molecular oxygen"/>
    <property type="evidence" value="ECO:0007669"/>
    <property type="project" value="InterPro"/>
</dbReference>
<dbReference type="GO" id="GO:0005506">
    <property type="term" value="F:iron ion binding"/>
    <property type="evidence" value="ECO:0007669"/>
    <property type="project" value="InterPro"/>
</dbReference>
<keyword evidence="8 11" id="KW-0408">Iron</keyword>
<dbReference type="InterPro" id="IPR001128">
    <property type="entry name" value="Cyt_P450"/>
</dbReference>
<dbReference type="EMBL" id="CAJVPI010000174">
    <property type="protein sequence ID" value="CAG8494814.1"/>
    <property type="molecule type" value="Genomic_DNA"/>
</dbReference>
<dbReference type="CDD" id="cd11041">
    <property type="entry name" value="CYP503A1-like"/>
    <property type="match status" value="1"/>
</dbReference>
<evidence type="ECO:0000256" key="6">
    <source>
        <dbReference type="ARBA" id="ARBA00022723"/>
    </source>
</evidence>
<organism evidence="13 14">
    <name type="scientific">Paraglomus brasilianum</name>
    <dbReference type="NCBI Taxonomy" id="144538"/>
    <lineage>
        <taxon>Eukaryota</taxon>
        <taxon>Fungi</taxon>
        <taxon>Fungi incertae sedis</taxon>
        <taxon>Mucoromycota</taxon>
        <taxon>Glomeromycotina</taxon>
        <taxon>Glomeromycetes</taxon>
        <taxon>Paraglomerales</taxon>
        <taxon>Paraglomeraceae</taxon>
        <taxon>Paraglomus</taxon>
    </lineage>
</organism>
<dbReference type="PROSITE" id="PS00086">
    <property type="entry name" value="CYTOCHROME_P450"/>
    <property type="match status" value="1"/>
</dbReference>
<feature type="binding site" description="axial binding residue" evidence="11">
    <location>
        <position position="443"/>
    </location>
    <ligand>
        <name>heme</name>
        <dbReference type="ChEBI" id="CHEBI:30413"/>
    </ligand>
    <ligandPart>
        <name>Fe</name>
        <dbReference type="ChEBI" id="CHEBI:18248"/>
    </ligandPart>
</feature>
<comment type="subcellular location">
    <subcellularLocation>
        <location evidence="2">Membrane</location>
    </subcellularLocation>
</comment>
<dbReference type="InterPro" id="IPR036396">
    <property type="entry name" value="Cyt_P450_sf"/>
</dbReference>
<keyword evidence="14" id="KW-1185">Reference proteome</keyword>
<evidence type="ECO:0000256" key="11">
    <source>
        <dbReference type="PIRSR" id="PIRSR602403-1"/>
    </source>
</evidence>
<keyword evidence="7" id="KW-1133">Transmembrane helix</keyword>
<dbReference type="OrthoDB" id="1844152at2759"/>
<dbReference type="AlphaFoldDB" id="A0A9N8ZET4"/>
<evidence type="ECO:0000256" key="9">
    <source>
        <dbReference type="ARBA" id="ARBA00023033"/>
    </source>
</evidence>
<evidence type="ECO:0000256" key="7">
    <source>
        <dbReference type="ARBA" id="ARBA00022989"/>
    </source>
</evidence>
<keyword evidence="5" id="KW-0812">Transmembrane</keyword>
<evidence type="ECO:0000256" key="2">
    <source>
        <dbReference type="ARBA" id="ARBA00004370"/>
    </source>
</evidence>
<dbReference type="PRINTS" id="PR00465">
    <property type="entry name" value="EP450IV"/>
</dbReference>
<proteinExistence type="inferred from homology"/>
<keyword evidence="4 11" id="KW-0349">Heme</keyword>
<sequence length="496" mass="56928">MSLIIVPCFLLAIIILSANLLLRRKKLNEPPVVPHIIPLLGHTIEYMNNPEGLLRRCREKYGEIFTIYIFGALHTVVGECYSPEIFKSPHMSFVNALEEKLPLAHITNVVQDPDYAELGARLVSKCISGRMEVYQHRVFAELQEASKKLIGECKQPKLINEMLPLVHECMSRAIADIFVGEELARDEEVVNTFRTFTRDVTDSTLSNALLTFIHPKLYMNEILFRFKFGSNPATRHKSLLIRKIRHIAAKRLEQEALLGSSYSRPDDLLQDLLEHPRNDKADPKYEWMVSQMIFLIWAGIHSTTRSAMDCLFDYAGRSEYWDELVEEQRTVLNTSDWKERSVTVEELAKMEKLDSFLRESMRLEDLYIDLDHRVMSPTFKFSNGLELPEGRHVVINFHELNASSSLNGAKPNTFNGFRYVNKSSPAHKVTRDFLHFGLGRHACPGRVMSVVVMKMFMSLIIRKYDVVTQSGTRPKNLFVKGLPAPCNEPLIFTNKV</sequence>
<dbReference type="InterPro" id="IPR017972">
    <property type="entry name" value="Cyt_P450_CS"/>
</dbReference>
<dbReference type="GO" id="GO:0020037">
    <property type="term" value="F:heme binding"/>
    <property type="evidence" value="ECO:0007669"/>
    <property type="project" value="InterPro"/>
</dbReference>
<evidence type="ECO:0000256" key="12">
    <source>
        <dbReference type="RuleBase" id="RU000461"/>
    </source>
</evidence>
<evidence type="ECO:0000256" key="1">
    <source>
        <dbReference type="ARBA" id="ARBA00001971"/>
    </source>
</evidence>